<dbReference type="GO" id="GO:0005096">
    <property type="term" value="F:GTPase activator activity"/>
    <property type="evidence" value="ECO:0007669"/>
    <property type="project" value="TreeGrafter"/>
</dbReference>
<dbReference type="GO" id="GO:0110085">
    <property type="term" value="C:mitotic actomyosin contractile ring"/>
    <property type="evidence" value="ECO:0007669"/>
    <property type="project" value="TreeGrafter"/>
</dbReference>
<comment type="caution">
    <text evidence="4">The sequence shown here is derived from an EMBL/GenBank/DDBJ whole genome shotgun (WGS) entry which is preliminary data.</text>
</comment>
<dbReference type="SUPFAM" id="SSF143885">
    <property type="entry name" value="RGC domain-like"/>
    <property type="match status" value="1"/>
</dbReference>
<gene>
    <name evidence="4" type="ORF">EW146_g1464</name>
</gene>
<feature type="compositionally biased region" description="Low complexity" evidence="2">
    <location>
        <begin position="251"/>
        <end position="262"/>
    </location>
</feature>
<feature type="compositionally biased region" description="Polar residues" evidence="2">
    <location>
        <begin position="282"/>
        <end position="314"/>
    </location>
</feature>
<dbReference type="Gene3D" id="1.20.5.190">
    <property type="match status" value="1"/>
</dbReference>
<dbReference type="InterPro" id="IPR000048">
    <property type="entry name" value="IQ_motif_EF-hand-BS"/>
</dbReference>
<dbReference type="EMBL" id="SGPL01000036">
    <property type="protein sequence ID" value="THH19788.1"/>
    <property type="molecule type" value="Genomic_DNA"/>
</dbReference>
<protein>
    <recommendedName>
        <fullName evidence="3">Ras-GAP domain-containing protein</fullName>
    </recommendedName>
</protein>
<dbReference type="PANTHER" id="PTHR14149:SF14">
    <property type="entry name" value="CALPONIN-HOMOLOGY (CH) DOMAIN-CONTAINING PROTEIN"/>
    <property type="match status" value="1"/>
</dbReference>
<dbReference type="Gene3D" id="1.10.418.10">
    <property type="entry name" value="Calponin-like domain"/>
    <property type="match status" value="2"/>
</dbReference>
<dbReference type="Gene3D" id="1.10.506.10">
    <property type="entry name" value="GTPase Activation - p120gap, domain 1"/>
    <property type="match status" value="1"/>
</dbReference>
<evidence type="ECO:0000256" key="2">
    <source>
        <dbReference type="SAM" id="MobiDB-lite"/>
    </source>
</evidence>
<feature type="compositionally biased region" description="Acidic residues" evidence="2">
    <location>
        <begin position="371"/>
        <end position="388"/>
    </location>
</feature>
<evidence type="ECO:0000313" key="4">
    <source>
        <dbReference type="EMBL" id="THH19788.1"/>
    </source>
</evidence>
<name>A0A4S4M5M7_9AGAM</name>
<dbReference type="InterPro" id="IPR001936">
    <property type="entry name" value="RasGAP_dom"/>
</dbReference>
<keyword evidence="1" id="KW-0175">Coiled coil</keyword>
<feature type="region of interest" description="Disordered" evidence="2">
    <location>
        <begin position="366"/>
        <end position="414"/>
    </location>
</feature>
<dbReference type="SMART" id="SM00015">
    <property type="entry name" value="IQ"/>
    <property type="match status" value="11"/>
</dbReference>
<keyword evidence="5" id="KW-1185">Reference proteome</keyword>
<feature type="compositionally biased region" description="Polar residues" evidence="2">
    <location>
        <begin position="238"/>
        <end position="250"/>
    </location>
</feature>
<sequence>MDRSNSVASTSSTGNGSNKPGSSTPFAYQTRLLEGTSPRSGSISVSRTGSLSRAGPLPIGTNSPTPTITRRWTPTHRVGSSLDAVRGKFEERIRAEAALDERASPSDTKVKTDWSSGRSTFLQSFPYTKARSIDHLPSSDPPILQAAEMTRTPTYLKRRTLPAPIIASPLSPNTTGVSVVNPNSSPSPFATPPLNRIHLPSSTPLQSSSVQSAKRLSAYTVPSPTDNEHLPFPRARRSNTVDSVLPTITGSSTASERSSLSAHSDHDFSAPSTPLRRRPTSLYGSQSSTASSPDRFGSNSSFSIHDTSPSQSRPLSAEKLAAFTSSSTPSITSPAPYRSSYLSSKKASTYGENLIVGRKLGRHLPRIASGDADDDWVEGEKTEETEEVTPDRQSVRERRRHERDGGAPLPERRRSQDLVIPGVTNADEVAGIPGRLRLSRDRVPSTPVSPLPSARLARGSWADVQRHLLQAYEYLCHVGEAQQWIEGCLGEELGFGVVEMEEGLRNGAPKLDFRHSDNINIFVNFVRQVGLPESFIFELTDLYEKKNFPKIIYCIHALSHLLARRGMAERIGNLLGQLQFSDDQLRKTQKGLKDAGVPMPNFGNVGKELAKEIDEEPEIEIETEDERRDRLLLENESSIIATQSIARAFLVRKTQATQRARLQMAERYVPRFQAHCRGVLARRLVEGIREDRADLTPWVLALQATSRGFLARGHWLARLRRVKSCSFVFTQVQAQGRGYLIRHRFAKLKAAIRGCNTPVLKLQSLARARIVQRQQKKLLRVFASEAITDAIVGLQAVARGILIRRTIATQLNWLDRLEPSIIAVQAHCRGVLVRRRVHTQLAKLEDITQTVIRIQAAVRTYLARKRLLTLIRGLRKATPVLVQLQARARANLARQEHQSMNKALIEDRSCLSRWGNKRLEFSAPDVVGFQAVARGALIRREYYAWHDHLWRSQGVAVFLQALLRGVLQRRKFRAKMQYYRANLDKVVKIQSLFRAKETREQYRQLTLGTNVTVGTIKNFVHLLDDSEADFQEEVDLERTRKLVVERIRENQALESDINDLDVKIALVVQNVKSFEELIKARRRYGADSAAAHAARASVLAAHGDPFAGPNTLDHAAKRKLELYQQLFYLLQAKGEYLSKLFSQMSMDSIPEKNRRLLERVVLTLFGYGQDRREDYLLLKLFQFAIIEEIANARSIEDVIHGHPMYINIAVHYIRPKQTTHVREALQPIIREVINADDLDLEVDPTVIYKAKIDAEEMRSGVASTKAKDVAFRDALNDPVVRPEYIRHLQVLQWWTEAFVAAITQSTKKMPYGMRFLARETLFALRHKFPDASEEAYASCIGRLVFYRYINPAIITPETFGIVSNTVDIGSRKNLAQISKVLSQLTTGMGFGDESPSYIPINEFVNKAIKQVTHWLLEVADVPDAETQYHAHEFLDATVQPKPIYISPNEVYAMHGLLAQHIDSLAPSREDTLRVIIHELDGVPHLGSEELKDARDRAITLDLTNRFAHVNDPRAEEKTLWIQAKRTVLAILRVQPGKDLVESLMQPVSDEHELMWEEVLETEMADNQLKHPRRMPSSTAQESGYRLEDIRSLSFREVKAHAIFFLLELEKRGKITREDGYQGILNAIANDVRSKHRMRLQRQKEIDSMKEALRHLSQRKKEFEEQINSYNNYIETAMATMQRGKGKKRFVMPFTKQYFHLRDLQKSGKTPQFGSFKYSAQDLYDKGILLSIDQFSPRQFDKIDLVLSSNQVGVFAIEVFNHTLGITNRVAAADVRMEDLLQAQFQDRASLSLFNGLAKFNLNLLLYQINKKFYV</sequence>
<dbReference type="InterPro" id="IPR000593">
    <property type="entry name" value="RasGAP_C"/>
</dbReference>
<proteinExistence type="predicted"/>
<evidence type="ECO:0000313" key="5">
    <source>
        <dbReference type="Proteomes" id="UP000310158"/>
    </source>
</evidence>
<dbReference type="GO" id="GO:1903479">
    <property type="term" value="P:mitotic actomyosin contractile ring assembly actin filament organization"/>
    <property type="evidence" value="ECO:0007669"/>
    <property type="project" value="TreeGrafter"/>
</dbReference>
<dbReference type="SUPFAM" id="SSF48350">
    <property type="entry name" value="GTPase activation domain, GAP"/>
    <property type="match status" value="1"/>
</dbReference>
<dbReference type="InterPro" id="IPR036872">
    <property type="entry name" value="CH_dom_sf"/>
</dbReference>
<dbReference type="GO" id="GO:0005516">
    <property type="term" value="F:calmodulin binding"/>
    <property type="evidence" value="ECO:0007669"/>
    <property type="project" value="TreeGrafter"/>
</dbReference>
<organism evidence="4 5">
    <name type="scientific">Bondarzewia mesenterica</name>
    <dbReference type="NCBI Taxonomy" id="1095465"/>
    <lineage>
        <taxon>Eukaryota</taxon>
        <taxon>Fungi</taxon>
        <taxon>Dikarya</taxon>
        <taxon>Basidiomycota</taxon>
        <taxon>Agaricomycotina</taxon>
        <taxon>Agaricomycetes</taxon>
        <taxon>Russulales</taxon>
        <taxon>Bondarzewiaceae</taxon>
        <taxon>Bondarzewia</taxon>
    </lineage>
</organism>
<dbReference type="InterPro" id="IPR008936">
    <property type="entry name" value="Rho_GTPase_activation_prot"/>
</dbReference>
<feature type="coiled-coil region" evidence="1">
    <location>
        <begin position="1645"/>
        <end position="1679"/>
    </location>
</feature>
<dbReference type="Pfam" id="PF00612">
    <property type="entry name" value="IQ"/>
    <property type="match status" value="3"/>
</dbReference>
<dbReference type="Pfam" id="PF03836">
    <property type="entry name" value="RasGAP_C"/>
    <property type="match status" value="1"/>
</dbReference>
<dbReference type="PROSITE" id="PS50096">
    <property type="entry name" value="IQ"/>
    <property type="match status" value="9"/>
</dbReference>
<feature type="compositionally biased region" description="Polar residues" evidence="2">
    <location>
        <begin position="1"/>
        <end position="27"/>
    </location>
</feature>
<accession>A0A4S4M5M7</accession>
<dbReference type="Pfam" id="PF00616">
    <property type="entry name" value="RasGAP"/>
    <property type="match status" value="1"/>
</dbReference>
<feature type="compositionally biased region" description="Low complexity" evidence="2">
    <location>
        <begin position="199"/>
        <end position="212"/>
    </location>
</feature>
<reference evidence="4 5" key="1">
    <citation type="submission" date="2019-02" db="EMBL/GenBank/DDBJ databases">
        <title>Genome sequencing of the rare red list fungi Bondarzewia mesenterica.</title>
        <authorList>
            <person name="Buettner E."/>
            <person name="Kellner H."/>
        </authorList>
    </citation>
    <scope>NUCLEOTIDE SEQUENCE [LARGE SCALE GENOMIC DNA]</scope>
    <source>
        <strain evidence="4 5">DSM 108281</strain>
    </source>
</reference>
<feature type="compositionally biased region" description="Basic and acidic residues" evidence="2">
    <location>
        <begin position="389"/>
        <end position="414"/>
    </location>
</feature>
<dbReference type="SUPFAM" id="SSF47576">
    <property type="entry name" value="Calponin-homology domain, CH-domain"/>
    <property type="match status" value="1"/>
</dbReference>
<dbReference type="PROSITE" id="PS50018">
    <property type="entry name" value="RAS_GTPASE_ACTIV_2"/>
    <property type="match status" value="1"/>
</dbReference>
<dbReference type="PANTHER" id="PTHR14149">
    <property type="entry name" value="RAS GTPASE-ACTIVATING PROTEIN WITH IQ MOTIF"/>
    <property type="match status" value="1"/>
</dbReference>
<dbReference type="GO" id="GO:0051015">
    <property type="term" value="F:actin filament binding"/>
    <property type="evidence" value="ECO:0007669"/>
    <property type="project" value="TreeGrafter"/>
</dbReference>
<dbReference type="SMART" id="SM00323">
    <property type="entry name" value="RasGAP"/>
    <property type="match status" value="1"/>
</dbReference>
<feature type="compositionally biased region" description="Polar residues" evidence="2">
    <location>
        <begin position="37"/>
        <end position="51"/>
    </location>
</feature>
<evidence type="ECO:0000259" key="3">
    <source>
        <dbReference type="PROSITE" id="PS50018"/>
    </source>
</evidence>
<dbReference type="OrthoDB" id="775356at2759"/>
<feature type="region of interest" description="Disordered" evidence="2">
    <location>
        <begin position="1"/>
        <end position="79"/>
    </location>
</feature>
<dbReference type="Proteomes" id="UP000310158">
    <property type="component" value="Unassembled WGS sequence"/>
</dbReference>
<feature type="domain" description="Ras-GAP" evidence="3">
    <location>
        <begin position="1159"/>
        <end position="1386"/>
    </location>
</feature>
<dbReference type="CDD" id="cd21206">
    <property type="entry name" value="CH_IQGAP"/>
    <property type="match status" value="1"/>
</dbReference>
<evidence type="ECO:0000256" key="1">
    <source>
        <dbReference type="SAM" id="Coils"/>
    </source>
</evidence>
<feature type="compositionally biased region" description="Low complexity" evidence="2">
    <location>
        <begin position="64"/>
        <end position="77"/>
    </location>
</feature>
<feature type="region of interest" description="Disordered" evidence="2">
    <location>
        <begin position="182"/>
        <end position="316"/>
    </location>
</feature>